<accession>A0ABU7UL28</accession>
<evidence type="ECO:0000313" key="1">
    <source>
        <dbReference type="EMBL" id="MEF2111554.1"/>
    </source>
</evidence>
<dbReference type="Proteomes" id="UP001498469">
    <property type="component" value="Unassembled WGS sequence"/>
</dbReference>
<comment type="caution">
    <text evidence="1">The sequence shown here is derived from an EMBL/GenBank/DDBJ whole genome shotgun (WGS) entry which is preliminary data.</text>
</comment>
<dbReference type="RefSeq" id="WP_331701512.1">
    <property type="nucleotide sequence ID" value="NZ_JAZHFS010000003.1"/>
</dbReference>
<proteinExistence type="predicted"/>
<dbReference type="EMBL" id="JAZHFS010000003">
    <property type="protein sequence ID" value="MEF2111554.1"/>
    <property type="molecule type" value="Genomic_DNA"/>
</dbReference>
<organism evidence="1 2">
    <name type="scientific">Clostridium frigoriphilum</name>
    <dbReference type="NCBI Taxonomy" id="443253"/>
    <lineage>
        <taxon>Bacteria</taxon>
        <taxon>Bacillati</taxon>
        <taxon>Bacillota</taxon>
        <taxon>Clostridia</taxon>
        <taxon>Eubacteriales</taxon>
        <taxon>Clostridiaceae</taxon>
        <taxon>Clostridium</taxon>
    </lineage>
</organism>
<gene>
    <name evidence="1" type="ORF">SJI18_04440</name>
</gene>
<sequence>MDKLILQNKIYLIECKRLAFPETDNNMQNMHKRLTKKYMNQLDKELEAFEKNMDKITNNFIKDKLIDSKFIGKYKLKGIIVTKEFSTAHIQKLKYPILIKGRLVEYIKNDINKI</sequence>
<name>A0ABU7UL28_9CLOT</name>
<evidence type="ECO:0000313" key="2">
    <source>
        <dbReference type="Proteomes" id="UP001498469"/>
    </source>
</evidence>
<protein>
    <submittedName>
        <fullName evidence="1">Uncharacterized protein</fullName>
    </submittedName>
</protein>
<keyword evidence="2" id="KW-1185">Reference proteome</keyword>
<reference evidence="1 2" key="1">
    <citation type="submission" date="2023-11" db="EMBL/GenBank/DDBJ databases">
        <title>Draft genome sequence of a psychrophilic Clostridium strain from permafrost water brine.</title>
        <authorList>
            <person name="Shcherbakova V.A."/>
            <person name="Trubitsyn V.E."/>
            <person name="Zakharyuk A.G."/>
        </authorList>
    </citation>
    <scope>NUCLEOTIDE SEQUENCE [LARGE SCALE GENOMIC DNA]</scope>
    <source>
        <strain evidence="1 2">14F</strain>
    </source>
</reference>